<evidence type="ECO:0000313" key="5">
    <source>
        <dbReference type="Proteomes" id="UP000507470"/>
    </source>
</evidence>
<feature type="transmembrane region" description="Helical" evidence="2">
    <location>
        <begin position="216"/>
        <end position="235"/>
    </location>
</feature>
<sequence length="401" mass="44745">MHQKKTLATVNWLLQLLSLQLMFTQFSAAAVAKINRCPDGYTRRLLWIRGKQARDVCCRFVECNPGYYVRTCDEDFGWDRCEKCPEKTFIFDKTNSTNAHPCPKFECPPHMRQVNYFPLGSCHKPCLCDTSKMYYLKNDQRDHCNCLLFEGSCPAWQVLSLLGRCVSPRDAELIEEKTKPKNPVTFPPSFVNPGAAENTKSKNTDSKSSLSTTSCILISIVLVAAIIALVAVVYLKIYKQKNHSNHGTERVILPAVNRPVANVHPHARNENKVTATVTISAQPVNVNHYLTAPASLVTSHATSHVETEASPSVPNNPGTWPSPDTEQPLNYVDLSPCHLYQSIRRQQPIDGSPDRAASQPLLHNVEHLYPSLPPSTNLLFSRGSSQDSEIDDDNTNVKSTS</sequence>
<feature type="region of interest" description="Disordered" evidence="1">
    <location>
        <begin position="376"/>
        <end position="401"/>
    </location>
</feature>
<dbReference type="OrthoDB" id="6065381at2759"/>
<feature type="region of interest" description="Disordered" evidence="1">
    <location>
        <begin position="185"/>
        <end position="209"/>
    </location>
</feature>
<feature type="signal peptide" evidence="3">
    <location>
        <begin position="1"/>
        <end position="28"/>
    </location>
</feature>
<evidence type="ECO:0000256" key="2">
    <source>
        <dbReference type="SAM" id="Phobius"/>
    </source>
</evidence>
<dbReference type="EMBL" id="CACVKT020002232">
    <property type="protein sequence ID" value="CAC5376901.1"/>
    <property type="molecule type" value="Genomic_DNA"/>
</dbReference>
<accession>A0A6J8AZJ5</accession>
<dbReference type="Proteomes" id="UP000507470">
    <property type="component" value="Unassembled WGS sequence"/>
</dbReference>
<evidence type="ECO:0000256" key="1">
    <source>
        <dbReference type="SAM" id="MobiDB-lite"/>
    </source>
</evidence>
<keyword evidence="2" id="KW-0812">Transmembrane</keyword>
<keyword evidence="5" id="KW-1185">Reference proteome</keyword>
<gene>
    <name evidence="4" type="ORF">MCOR_13388</name>
</gene>
<protein>
    <submittedName>
        <fullName evidence="4">Uncharacterized protein</fullName>
    </submittedName>
</protein>
<reference evidence="4 5" key="1">
    <citation type="submission" date="2020-06" db="EMBL/GenBank/DDBJ databases">
        <authorList>
            <person name="Li R."/>
            <person name="Bekaert M."/>
        </authorList>
    </citation>
    <scope>NUCLEOTIDE SEQUENCE [LARGE SCALE GENOMIC DNA]</scope>
    <source>
        <strain evidence="5">wild</strain>
    </source>
</reference>
<feature type="compositionally biased region" description="Polar residues" evidence="1">
    <location>
        <begin position="376"/>
        <end position="387"/>
    </location>
</feature>
<proteinExistence type="predicted"/>
<keyword evidence="2" id="KW-0472">Membrane</keyword>
<keyword evidence="3" id="KW-0732">Signal</keyword>
<organism evidence="4 5">
    <name type="scientific">Mytilus coruscus</name>
    <name type="common">Sea mussel</name>
    <dbReference type="NCBI Taxonomy" id="42192"/>
    <lineage>
        <taxon>Eukaryota</taxon>
        <taxon>Metazoa</taxon>
        <taxon>Spiralia</taxon>
        <taxon>Lophotrochozoa</taxon>
        <taxon>Mollusca</taxon>
        <taxon>Bivalvia</taxon>
        <taxon>Autobranchia</taxon>
        <taxon>Pteriomorphia</taxon>
        <taxon>Mytilida</taxon>
        <taxon>Mytiloidea</taxon>
        <taxon>Mytilidae</taxon>
        <taxon>Mytilinae</taxon>
        <taxon>Mytilus</taxon>
    </lineage>
</organism>
<keyword evidence="2" id="KW-1133">Transmembrane helix</keyword>
<evidence type="ECO:0000313" key="4">
    <source>
        <dbReference type="EMBL" id="CAC5376901.1"/>
    </source>
</evidence>
<feature type="region of interest" description="Disordered" evidence="1">
    <location>
        <begin position="301"/>
        <end position="328"/>
    </location>
</feature>
<feature type="chain" id="PRO_5026699804" evidence="3">
    <location>
        <begin position="29"/>
        <end position="401"/>
    </location>
</feature>
<dbReference type="AlphaFoldDB" id="A0A6J8AZJ5"/>
<evidence type="ECO:0000256" key="3">
    <source>
        <dbReference type="SAM" id="SignalP"/>
    </source>
</evidence>
<name>A0A6J8AZJ5_MYTCO</name>